<organism evidence="2 3">
    <name type="scientific">Pseudonocardia charpentierae</name>
    <dbReference type="NCBI Taxonomy" id="3075545"/>
    <lineage>
        <taxon>Bacteria</taxon>
        <taxon>Bacillati</taxon>
        <taxon>Actinomycetota</taxon>
        <taxon>Actinomycetes</taxon>
        <taxon>Pseudonocardiales</taxon>
        <taxon>Pseudonocardiaceae</taxon>
        <taxon>Pseudonocardia</taxon>
    </lineage>
</organism>
<comment type="caution">
    <text evidence="2">The sequence shown here is derived from an EMBL/GenBank/DDBJ whole genome shotgun (WGS) entry which is preliminary data.</text>
</comment>
<keyword evidence="3" id="KW-1185">Reference proteome</keyword>
<evidence type="ECO:0000313" key="2">
    <source>
        <dbReference type="EMBL" id="MDT0352912.1"/>
    </source>
</evidence>
<proteinExistence type="predicted"/>
<sequence length="79" mass="7753">MILFAILGSVICAKARVAGGAVVFALIALVLFVSTPAGRALPEAVSGFVSSVDGAATPALTEREPARAPDSGDDSGPVG</sequence>
<evidence type="ECO:0000256" key="1">
    <source>
        <dbReference type="SAM" id="MobiDB-lite"/>
    </source>
</evidence>
<feature type="region of interest" description="Disordered" evidence="1">
    <location>
        <begin position="57"/>
        <end position="79"/>
    </location>
</feature>
<dbReference type="EMBL" id="JAVREJ010000023">
    <property type="protein sequence ID" value="MDT0352912.1"/>
    <property type="molecule type" value="Genomic_DNA"/>
</dbReference>
<gene>
    <name evidence="2" type="ORF">RM445_25660</name>
</gene>
<reference evidence="3" key="1">
    <citation type="submission" date="2023-07" db="EMBL/GenBank/DDBJ databases">
        <title>30 novel species of actinomycetes from the DSMZ collection.</title>
        <authorList>
            <person name="Nouioui I."/>
        </authorList>
    </citation>
    <scope>NUCLEOTIDE SEQUENCE [LARGE SCALE GENOMIC DNA]</scope>
    <source>
        <strain evidence="3">DSM 45834</strain>
    </source>
</reference>
<accession>A0ABU2NG19</accession>
<protein>
    <submittedName>
        <fullName evidence="2">Uncharacterized protein</fullName>
    </submittedName>
</protein>
<dbReference type="RefSeq" id="WP_311559421.1">
    <property type="nucleotide sequence ID" value="NZ_JAVREJ010000023.1"/>
</dbReference>
<dbReference type="Proteomes" id="UP001183202">
    <property type="component" value="Unassembled WGS sequence"/>
</dbReference>
<evidence type="ECO:0000313" key="3">
    <source>
        <dbReference type="Proteomes" id="UP001183202"/>
    </source>
</evidence>
<name>A0ABU2NG19_9PSEU</name>